<feature type="transmembrane region" description="Helical" evidence="7">
    <location>
        <begin position="200"/>
        <end position="218"/>
    </location>
</feature>
<comment type="function">
    <text evidence="7">Catalyzes the transfer of the diacylglyceryl group from phosphatidylglycerol to the sulfhydryl group of the N-terminal cysteine of a prolipoprotein, the first step in the formation of mature lipoproteins.</text>
</comment>
<keyword evidence="6 7" id="KW-0472">Membrane</keyword>
<evidence type="ECO:0000256" key="3">
    <source>
        <dbReference type="ARBA" id="ARBA00022679"/>
    </source>
</evidence>
<dbReference type="HAMAP" id="MF_01147">
    <property type="entry name" value="Lgt"/>
    <property type="match status" value="1"/>
</dbReference>
<dbReference type="NCBIfam" id="TIGR00544">
    <property type="entry name" value="lgt"/>
    <property type="match status" value="1"/>
</dbReference>
<evidence type="ECO:0000256" key="1">
    <source>
        <dbReference type="ARBA" id="ARBA00007150"/>
    </source>
</evidence>
<dbReference type="Proteomes" id="UP001549106">
    <property type="component" value="Unassembled WGS sequence"/>
</dbReference>
<comment type="similarity">
    <text evidence="1 7">Belongs to the Lgt family.</text>
</comment>
<evidence type="ECO:0000256" key="2">
    <source>
        <dbReference type="ARBA" id="ARBA00022475"/>
    </source>
</evidence>
<dbReference type="GO" id="GO:0016740">
    <property type="term" value="F:transferase activity"/>
    <property type="evidence" value="ECO:0007669"/>
    <property type="project" value="UniProtKB-KW"/>
</dbReference>
<dbReference type="PANTHER" id="PTHR30589:SF0">
    <property type="entry name" value="PHOSPHATIDYLGLYCEROL--PROLIPOPROTEIN DIACYLGLYCERYL TRANSFERASE"/>
    <property type="match status" value="1"/>
</dbReference>
<feature type="transmembrane region" description="Helical" evidence="7">
    <location>
        <begin position="102"/>
        <end position="122"/>
    </location>
</feature>
<dbReference type="InterPro" id="IPR001640">
    <property type="entry name" value="Lgt"/>
</dbReference>
<feature type="transmembrane region" description="Helical" evidence="7">
    <location>
        <begin position="259"/>
        <end position="278"/>
    </location>
</feature>
<evidence type="ECO:0000256" key="7">
    <source>
        <dbReference type="HAMAP-Rule" id="MF_01147"/>
    </source>
</evidence>
<feature type="transmembrane region" description="Helical" evidence="7">
    <location>
        <begin position="61"/>
        <end position="82"/>
    </location>
</feature>
<comment type="caution">
    <text evidence="7">Lacks conserved residue(s) required for the propagation of feature annotation.</text>
</comment>
<evidence type="ECO:0000256" key="6">
    <source>
        <dbReference type="ARBA" id="ARBA00023136"/>
    </source>
</evidence>
<evidence type="ECO:0000256" key="8">
    <source>
        <dbReference type="SAM" id="MobiDB-lite"/>
    </source>
</evidence>
<feature type="transmembrane region" description="Helical" evidence="7">
    <location>
        <begin position="28"/>
        <end position="49"/>
    </location>
</feature>
<proteinExistence type="inferred from homology"/>
<feature type="transmembrane region" description="Helical" evidence="7">
    <location>
        <begin position="230"/>
        <end position="247"/>
    </location>
</feature>
<feature type="region of interest" description="Disordered" evidence="8">
    <location>
        <begin position="329"/>
        <end position="394"/>
    </location>
</feature>
<comment type="pathway">
    <text evidence="7">Protein modification; lipoprotein biosynthesis (diacylglyceryl transfer).</text>
</comment>
<feature type="transmembrane region" description="Helical" evidence="7">
    <location>
        <begin position="134"/>
        <end position="151"/>
    </location>
</feature>
<dbReference type="EC" id="2.5.1.145" evidence="7"/>
<reference evidence="9 10" key="1">
    <citation type="submission" date="2024-06" db="EMBL/GenBank/DDBJ databases">
        <title>Genomic Encyclopedia of Type Strains, Phase IV (KMG-IV): sequencing the most valuable type-strain genomes for metagenomic binning, comparative biology and taxonomic classification.</title>
        <authorList>
            <person name="Goeker M."/>
        </authorList>
    </citation>
    <scope>NUCLEOTIDE SEQUENCE [LARGE SCALE GENOMIC DNA]</scope>
    <source>
        <strain evidence="9 10">DSM 29492</strain>
    </source>
</reference>
<name>A0ABV2M3U1_9FIRM</name>
<sequence length="394" mass="43753">MNTSVRFPNLDIDFSFVGRSVSVFGFELTFFGLLTAAGMLLGLAVMIFVAKKQKEDPNLSLEAMIPAFAGGVLGARLMYVALNREMFAGKSIIEIADIRNGGMSIYGGVLGGILIGAIYCKIRKISFAQVADTASMGFLTAQIIAVWGNFFNREGFGEYTDSLLAMQIPADAVNKAQISRLMAGHLTEADGISWIQVHPLFLYESIWCLALFLILLLYTKHRKYPGEIFLRYLAGYSLGRAGIEFLLPEPVTVPGTEIPVFSCVLLVLAVMFGIMASVRRSLTKKRGRHRARRREEKRAVLNYDDIQTYEDVSHEFMGTDITDEIKETEEKEVPEDAEVEEKTDQRVSAGSGSRTEEVESEKTETEDTELPQKAERDDPEQGRPSKMSEGKPEA</sequence>
<protein>
    <recommendedName>
        <fullName evidence="7">Phosphatidylglycerol--prolipoprotein diacylglyceryl transferase</fullName>
        <ecNumber evidence="7">2.5.1.145</ecNumber>
    </recommendedName>
</protein>
<keyword evidence="3 7" id="KW-0808">Transferase</keyword>
<keyword evidence="5 7" id="KW-1133">Transmembrane helix</keyword>
<feature type="compositionally biased region" description="Basic and acidic residues" evidence="8">
    <location>
        <begin position="354"/>
        <end position="394"/>
    </location>
</feature>
<dbReference type="PANTHER" id="PTHR30589">
    <property type="entry name" value="PROLIPOPROTEIN DIACYLGLYCERYL TRANSFERASE"/>
    <property type="match status" value="1"/>
</dbReference>
<gene>
    <name evidence="7" type="primary">lgt</name>
    <name evidence="9" type="ORF">ABID24_001338</name>
</gene>
<dbReference type="Pfam" id="PF01790">
    <property type="entry name" value="LGT"/>
    <property type="match status" value="1"/>
</dbReference>
<keyword evidence="2 7" id="KW-1003">Cell membrane</keyword>
<evidence type="ECO:0000313" key="10">
    <source>
        <dbReference type="Proteomes" id="UP001549106"/>
    </source>
</evidence>
<comment type="subcellular location">
    <subcellularLocation>
        <location evidence="7">Cell membrane</location>
        <topology evidence="7">Multi-pass membrane protein</topology>
    </subcellularLocation>
</comment>
<evidence type="ECO:0000313" key="9">
    <source>
        <dbReference type="EMBL" id="MET3750103.1"/>
    </source>
</evidence>
<comment type="caution">
    <text evidence="9">The sequence shown here is derived from an EMBL/GenBank/DDBJ whole genome shotgun (WGS) entry which is preliminary data.</text>
</comment>
<comment type="catalytic activity">
    <reaction evidence="7">
        <text>L-cysteinyl-[prolipoprotein] + a 1,2-diacyl-sn-glycero-3-phospho-(1'-sn-glycerol) = an S-1,2-diacyl-sn-glyceryl-L-cysteinyl-[prolipoprotein] + sn-glycerol 1-phosphate + H(+)</text>
        <dbReference type="Rhea" id="RHEA:56712"/>
        <dbReference type="Rhea" id="RHEA-COMP:14679"/>
        <dbReference type="Rhea" id="RHEA-COMP:14680"/>
        <dbReference type="ChEBI" id="CHEBI:15378"/>
        <dbReference type="ChEBI" id="CHEBI:29950"/>
        <dbReference type="ChEBI" id="CHEBI:57685"/>
        <dbReference type="ChEBI" id="CHEBI:64716"/>
        <dbReference type="ChEBI" id="CHEBI:140658"/>
        <dbReference type="EC" id="2.5.1.145"/>
    </reaction>
</comment>
<keyword evidence="10" id="KW-1185">Reference proteome</keyword>
<dbReference type="EMBL" id="JBEPMJ010000007">
    <property type="protein sequence ID" value="MET3750103.1"/>
    <property type="molecule type" value="Genomic_DNA"/>
</dbReference>
<evidence type="ECO:0000256" key="4">
    <source>
        <dbReference type="ARBA" id="ARBA00022692"/>
    </source>
</evidence>
<evidence type="ECO:0000256" key="5">
    <source>
        <dbReference type="ARBA" id="ARBA00022989"/>
    </source>
</evidence>
<organism evidence="9 10">
    <name type="scientific">Blautia caecimuris</name>
    <dbReference type="NCBI Taxonomy" id="1796615"/>
    <lineage>
        <taxon>Bacteria</taxon>
        <taxon>Bacillati</taxon>
        <taxon>Bacillota</taxon>
        <taxon>Clostridia</taxon>
        <taxon>Lachnospirales</taxon>
        <taxon>Lachnospiraceae</taxon>
        <taxon>Blautia</taxon>
    </lineage>
</organism>
<keyword evidence="4 7" id="KW-0812">Transmembrane</keyword>
<accession>A0ABV2M3U1</accession>